<dbReference type="EMBL" id="BOOC01000027">
    <property type="protein sequence ID" value="GIH42045.1"/>
    <property type="molecule type" value="Genomic_DNA"/>
</dbReference>
<keyword evidence="3" id="KW-1185">Reference proteome</keyword>
<name>A0ABQ4G4P2_9ACTN</name>
<dbReference type="RefSeq" id="WP_204059327.1">
    <property type="nucleotide sequence ID" value="NZ_BAAAGP010000021.1"/>
</dbReference>
<organism evidence="2 3">
    <name type="scientific">Microbispora corallina</name>
    <dbReference type="NCBI Taxonomy" id="83302"/>
    <lineage>
        <taxon>Bacteria</taxon>
        <taxon>Bacillati</taxon>
        <taxon>Actinomycetota</taxon>
        <taxon>Actinomycetes</taxon>
        <taxon>Streptosporangiales</taxon>
        <taxon>Streptosporangiaceae</taxon>
        <taxon>Microbispora</taxon>
    </lineage>
</organism>
<reference evidence="2 3" key="1">
    <citation type="submission" date="2021-01" db="EMBL/GenBank/DDBJ databases">
        <title>Whole genome shotgun sequence of Microbispora corallina NBRC 16416.</title>
        <authorList>
            <person name="Komaki H."/>
            <person name="Tamura T."/>
        </authorList>
    </citation>
    <scope>NUCLEOTIDE SEQUENCE [LARGE SCALE GENOMIC DNA]</scope>
    <source>
        <strain evidence="2 3">NBRC 16416</strain>
    </source>
</reference>
<proteinExistence type="predicted"/>
<dbReference type="Proteomes" id="UP000603904">
    <property type="component" value="Unassembled WGS sequence"/>
</dbReference>
<feature type="compositionally biased region" description="Basic and acidic residues" evidence="1">
    <location>
        <begin position="26"/>
        <end position="38"/>
    </location>
</feature>
<comment type="caution">
    <text evidence="2">The sequence shown here is derived from an EMBL/GenBank/DDBJ whole genome shotgun (WGS) entry which is preliminary data.</text>
</comment>
<gene>
    <name evidence="2" type="ORF">Mco01_50450</name>
</gene>
<feature type="region of interest" description="Disordered" evidence="1">
    <location>
        <begin position="26"/>
        <end position="49"/>
    </location>
</feature>
<protein>
    <submittedName>
        <fullName evidence="2">Uncharacterized protein</fullName>
    </submittedName>
</protein>
<evidence type="ECO:0000313" key="3">
    <source>
        <dbReference type="Proteomes" id="UP000603904"/>
    </source>
</evidence>
<evidence type="ECO:0000256" key="1">
    <source>
        <dbReference type="SAM" id="MobiDB-lite"/>
    </source>
</evidence>
<accession>A0ABQ4G4P2</accession>
<evidence type="ECO:0000313" key="2">
    <source>
        <dbReference type="EMBL" id="GIH42045.1"/>
    </source>
</evidence>
<sequence length="104" mass="11333">MGEVPDIGRIVQYTLSEADAAEINVRRIDDRASRREQPGPHGYGDHAASGAEAGQVYPAIVVRTFASSFNSVNLQVLLDGHDTYWAVSRAEGDQPGTWTWPPPI</sequence>